<comment type="cofactor">
    <cofactor evidence="19">
        <name>Zn(2+)</name>
        <dbReference type="ChEBI" id="CHEBI:29105"/>
    </cofactor>
    <text evidence="19">Binds 1 zinc ion per subunit.</text>
</comment>
<dbReference type="InterPro" id="IPR000422">
    <property type="entry name" value="DHBP_synthase_RibB"/>
</dbReference>
<feature type="binding site" evidence="19">
    <location>
        <begin position="298"/>
        <end position="300"/>
    </location>
    <ligand>
        <name>GTP</name>
        <dbReference type="ChEBI" id="CHEBI:37565"/>
    </ligand>
</feature>
<protein>
    <recommendedName>
        <fullName evidence="19">Riboflavin biosynthesis protein RibBA</fullName>
    </recommendedName>
    <domain>
        <recommendedName>
            <fullName evidence="19">3,4-dihydroxy-2-butanone 4-phosphate synthase</fullName>
            <shortName evidence="19">DHBP synthase</shortName>
            <ecNumber evidence="19">4.1.99.12</ecNumber>
        </recommendedName>
    </domain>
    <domain>
        <recommendedName>
            <fullName evidence="19">GTP cyclohydrolase-2</fullName>
            <ecNumber evidence="19">3.5.4.25</ecNumber>
        </recommendedName>
        <alternativeName>
            <fullName evidence="19">GTP cyclohydrolase II</fullName>
        </alternativeName>
    </domain>
</protein>
<dbReference type="AlphaFoldDB" id="A0A2H5XCN4"/>
<comment type="pathway">
    <text evidence="5 19">Cofactor biosynthesis; riboflavin biosynthesis; 2-hydroxy-3-oxobutyl phosphate from D-ribulose 5-phosphate: step 1/1.</text>
</comment>
<feature type="active site" description="Proton acceptor; for GTP cyclohydrolase activity" evidence="19">
    <location>
        <position position="332"/>
    </location>
</feature>
<feature type="binding site" evidence="19">
    <location>
        <position position="320"/>
    </location>
    <ligand>
        <name>GTP</name>
        <dbReference type="ChEBI" id="CHEBI:37565"/>
    </ligand>
</feature>
<feature type="region of interest" description="DHBP synthase" evidence="19">
    <location>
        <begin position="1"/>
        <end position="203"/>
    </location>
</feature>
<dbReference type="UniPathway" id="UPA00275">
    <property type="reaction ID" value="UER00399"/>
</dbReference>
<evidence type="ECO:0000259" key="20">
    <source>
        <dbReference type="Pfam" id="PF00925"/>
    </source>
</evidence>
<evidence type="ECO:0000256" key="5">
    <source>
        <dbReference type="ARBA" id="ARBA00004904"/>
    </source>
</evidence>
<feature type="binding site" evidence="19">
    <location>
        <begin position="27"/>
        <end position="28"/>
    </location>
    <ligand>
        <name>D-ribulose 5-phosphate</name>
        <dbReference type="ChEBI" id="CHEBI:58121"/>
    </ligand>
</feature>
<dbReference type="PANTHER" id="PTHR21327">
    <property type="entry name" value="GTP CYCLOHYDROLASE II-RELATED"/>
    <property type="match status" value="1"/>
</dbReference>
<dbReference type="PANTHER" id="PTHR21327:SF18">
    <property type="entry name" value="3,4-DIHYDROXY-2-BUTANONE 4-PHOSPHATE SYNTHASE"/>
    <property type="match status" value="1"/>
</dbReference>
<evidence type="ECO:0000256" key="7">
    <source>
        <dbReference type="ARBA" id="ARBA00022619"/>
    </source>
</evidence>
<feature type="binding site" evidence="19">
    <location>
        <position position="360"/>
    </location>
    <ligand>
        <name>GTP</name>
        <dbReference type="ChEBI" id="CHEBI:37565"/>
    </ligand>
</feature>
<evidence type="ECO:0000256" key="2">
    <source>
        <dbReference type="ARBA" id="ARBA00001936"/>
    </source>
</evidence>
<feature type="binding site" evidence="19">
    <location>
        <begin position="254"/>
        <end position="258"/>
    </location>
    <ligand>
        <name>GTP</name>
        <dbReference type="ChEBI" id="CHEBI:37565"/>
    </ligand>
</feature>
<dbReference type="NCBIfam" id="NF006803">
    <property type="entry name" value="PRK09311.1"/>
    <property type="match status" value="1"/>
</dbReference>
<reference evidence="22" key="1">
    <citation type="submission" date="2017-09" db="EMBL/GenBank/DDBJ databases">
        <title>Metaegenomics of thermophilic ammonia-oxidizing enrichment culture.</title>
        <authorList>
            <person name="Kato S."/>
            <person name="Suzuki K."/>
        </authorList>
    </citation>
    <scope>NUCLEOTIDE SEQUENCE [LARGE SCALE GENOMIC DNA]</scope>
</reference>
<comment type="catalytic activity">
    <reaction evidence="18 19">
        <text>GTP + 4 H2O = 2,5-diamino-6-hydroxy-4-(5-phosphoribosylamino)-pyrimidine + formate + 2 phosphate + 3 H(+)</text>
        <dbReference type="Rhea" id="RHEA:23704"/>
        <dbReference type="ChEBI" id="CHEBI:15377"/>
        <dbReference type="ChEBI" id="CHEBI:15378"/>
        <dbReference type="ChEBI" id="CHEBI:15740"/>
        <dbReference type="ChEBI" id="CHEBI:37565"/>
        <dbReference type="ChEBI" id="CHEBI:43474"/>
        <dbReference type="ChEBI" id="CHEBI:58614"/>
        <dbReference type="EC" id="3.5.4.25"/>
    </reaction>
</comment>
<keyword evidence="15 19" id="KW-0456">Lyase</keyword>
<comment type="function">
    <text evidence="17 19">Catalyzes the conversion of GTP to 2,5-diamino-6-ribosylamino-4(3H)-pyrimidinone 5'-phosphate (DARP), formate and pyrophosphate.</text>
</comment>
<feature type="binding site" evidence="19">
    <location>
        <position position="272"/>
    </location>
    <ligand>
        <name>Zn(2+)</name>
        <dbReference type="ChEBI" id="CHEBI:29105"/>
        <note>catalytic</note>
    </ligand>
</feature>
<feature type="binding site" evidence="19">
    <location>
        <position position="166"/>
    </location>
    <ligand>
        <name>D-ribulose 5-phosphate</name>
        <dbReference type="ChEBI" id="CHEBI:58121"/>
    </ligand>
</feature>
<feature type="domain" description="GTP cyclohydrolase II" evidence="20">
    <location>
        <begin position="210"/>
        <end position="376"/>
    </location>
</feature>
<evidence type="ECO:0000256" key="8">
    <source>
        <dbReference type="ARBA" id="ARBA00022723"/>
    </source>
</evidence>
<comment type="cofactor">
    <cofactor evidence="19">
        <name>Mg(2+)</name>
        <dbReference type="ChEBI" id="CHEBI:18420"/>
    </cofactor>
    <cofactor evidence="19">
        <name>Mn(2+)</name>
        <dbReference type="ChEBI" id="CHEBI:29035"/>
    </cofactor>
    <text evidence="19">Binds 2 divalent metal cations per subunit. Magnesium or manganese.</text>
</comment>
<keyword evidence="13 19" id="KW-0342">GTP-binding</keyword>
<organism evidence="21 22">
    <name type="scientific">Candidatus Fervidibacter japonicus</name>
    <dbReference type="NCBI Taxonomy" id="2035412"/>
    <lineage>
        <taxon>Bacteria</taxon>
        <taxon>Candidatus Fervidibacterota</taxon>
        <taxon>Candidatus Fervidibacter</taxon>
    </lineage>
</organism>
<dbReference type="InterPro" id="IPR032677">
    <property type="entry name" value="GTP_cyclohydro_II"/>
</dbReference>
<feature type="active site" description="Nucleophile; for GTP cyclohydrolase activity" evidence="19">
    <location>
        <position position="334"/>
    </location>
</feature>
<keyword evidence="10 19" id="KW-0378">Hydrolase</keyword>
<feature type="binding site" evidence="19">
    <location>
        <position position="355"/>
    </location>
    <ligand>
        <name>GTP</name>
        <dbReference type="ChEBI" id="CHEBI:37565"/>
    </ligand>
</feature>
<accession>A0A2H5XCN4</accession>
<evidence type="ECO:0000256" key="1">
    <source>
        <dbReference type="ARBA" id="ARBA00000141"/>
    </source>
</evidence>
<dbReference type="CDD" id="cd00641">
    <property type="entry name" value="GTP_cyclohydro2"/>
    <property type="match status" value="1"/>
</dbReference>
<dbReference type="NCBIfam" id="TIGR00505">
    <property type="entry name" value="ribA"/>
    <property type="match status" value="1"/>
</dbReference>
<comment type="caution">
    <text evidence="21">The sequence shown here is derived from an EMBL/GenBank/DDBJ whole genome shotgun (WGS) entry which is preliminary data.</text>
</comment>
<dbReference type="EMBL" id="BEHT01000018">
    <property type="protein sequence ID" value="GBC98948.1"/>
    <property type="molecule type" value="Genomic_DNA"/>
</dbReference>
<dbReference type="GO" id="GO:0005525">
    <property type="term" value="F:GTP binding"/>
    <property type="evidence" value="ECO:0007669"/>
    <property type="project" value="UniProtKB-KW"/>
</dbReference>
<dbReference type="InterPro" id="IPR017945">
    <property type="entry name" value="DHBP_synth_RibB-like_a/b_dom"/>
</dbReference>
<dbReference type="Gene3D" id="3.90.870.10">
    <property type="entry name" value="DHBP synthase"/>
    <property type="match status" value="1"/>
</dbReference>
<comment type="cofactor">
    <cofactor evidence="2">
        <name>Mn(2+)</name>
        <dbReference type="ChEBI" id="CHEBI:29035"/>
    </cofactor>
</comment>
<keyword evidence="11 19" id="KW-0862">Zinc</keyword>
<evidence type="ECO:0000256" key="17">
    <source>
        <dbReference type="ARBA" id="ARBA00043932"/>
    </source>
</evidence>
<dbReference type="Gene3D" id="3.40.50.10990">
    <property type="entry name" value="GTP cyclohydrolase II"/>
    <property type="match status" value="1"/>
</dbReference>
<gene>
    <name evidence="19 21" type="primary">ribBA</name>
    <name evidence="21" type="ORF">HRbin17_01467</name>
</gene>
<feature type="binding site" evidence="19">
    <location>
        <position position="259"/>
    </location>
    <ligand>
        <name>Zn(2+)</name>
        <dbReference type="ChEBI" id="CHEBI:29105"/>
        <note>catalytic</note>
    </ligand>
</feature>
<dbReference type="InterPro" id="IPR036144">
    <property type="entry name" value="RibA-like_sf"/>
</dbReference>
<dbReference type="NCBIfam" id="NF001591">
    <property type="entry name" value="PRK00393.1"/>
    <property type="match status" value="1"/>
</dbReference>
<dbReference type="EC" id="4.1.99.12" evidence="19"/>
<comment type="function">
    <text evidence="3 19">Catalyzes the conversion of D-ribulose 5-phosphate to formate and 3,4-dihydroxy-2-butanone 4-phosphate.</text>
</comment>
<keyword evidence="7 19" id="KW-0686">Riboflavin biosynthesis</keyword>
<dbReference type="SUPFAM" id="SSF55821">
    <property type="entry name" value="YrdC/RibB"/>
    <property type="match status" value="1"/>
</dbReference>
<name>A0A2H5XCN4_9BACT</name>
<comment type="pathway">
    <text evidence="4 19">Cofactor biosynthesis; riboflavin biosynthesis; 5-amino-6-(D-ribitylamino)uracil from GTP: step 1/4.</text>
</comment>
<dbReference type="InterPro" id="IPR000926">
    <property type="entry name" value="RibA"/>
</dbReference>
<dbReference type="EC" id="3.5.4.25" evidence="19"/>
<feature type="binding site" evidence="19">
    <location>
        <position position="145"/>
    </location>
    <ligand>
        <name>Mg(2+)</name>
        <dbReference type="ChEBI" id="CHEBI:18420"/>
        <label>2</label>
    </ligand>
</feature>
<proteinExistence type="inferred from homology"/>
<sequence>MPLATIEQALEELRKGNFVIVVDDEDRENEGDLVLAAEKVTPDAINFMTKHGRGLVCVALTGERLDELHIPLLPTDNTSPFGSPFGMPVDAHPRFGVTTGISAHDRAITVKVLIDPNTKPTDLTRPGHVFPLRAKEGGVLRRAGHTEAAVDLCRLAGLYPAAVICEILRDDGTMARLPDLERFAEQHGFVIVTVADLIAYRLQHEQFVRRAATARYPTPFGEFRLIAYESLLDGAAFLALVMGEVDPNEPILVRVHSACLTGDALFSLRCDCGNQLRLAMEKIAAEGRGVLLYIPHHEGRGIGLLNKLKAYELQDAGMDTVDANLKLGHPMDARDYGLGAQVLRDLGVRKMRLMTNNPTKRAGLSGYGLEIVERIPLVAEPQSEFARRYLETKRDKMGHLIEL</sequence>
<evidence type="ECO:0000256" key="16">
    <source>
        <dbReference type="ARBA" id="ARBA00023268"/>
    </source>
</evidence>
<feature type="binding site" evidence="19">
    <location>
        <position position="275"/>
    </location>
    <ligand>
        <name>GTP</name>
        <dbReference type="ChEBI" id="CHEBI:37565"/>
    </ligand>
</feature>
<evidence type="ECO:0000256" key="4">
    <source>
        <dbReference type="ARBA" id="ARBA00004853"/>
    </source>
</evidence>
<evidence type="ECO:0000313" key="21">
    <source>
        <dbReference type="EMBL" id="GBC98948.1"/>
    </source>
</evidence>
<feature type="binding site" evidence="19">
    <location>
        <position position="32"/>
    </location>
    <ligand>
        <name>D-ribulose 5-phosphate</name>
        <dbReference type="ChEBI" id="CHEBI:58121"/>
    </ligand>
</feature>
<evidence type="ECO:0000256" key="6">
    <source>
        <dbReference type="ARBA" id="ARBA00005520"/>
    </source>
</evidence>
<dbReference type="GO" id="GO:0030145">
    <property type="term" value="F:manganese ion binding"/>
    <property type="evidence" value="ECO:0007669"/>
    <property type="project" value="UniProtKB-UniRule"/>
</dbReference>
<feature type="binding site" evidence="19">
    <location>
        <position position="28"/>
    </location>
    <ligand>
        <name>Mg(2+)</name>
        <dbReference type="ChEBI" id="CHEBI:18420"/>
        <label>1</label>
    </ligand>
</feature>
<dbReference type="GO" id="GO:0005829">
    <property type="term" value="C:cytosol"/>
    <property type="evidence" value="ECO:0007669"/>
    <property type="project" value="TreeGrafter"/>
</dbReference>
<dbReference type="InterPro" id="IPR016299">
    <property type="entry name" value="Riboflavin_synth_RibBA"/>
</dbReference>
<keyword evidence="9 19" id="KW-0547">Nucleotide-binding</keyword>
<feature type="site" description="Essential for DHBP synthase activity" evidence="19">
    <location>
        <position position="128"/>
    </location>
</feature>
<dbReference type="GO" id="GO:0008686">
    <property type="term" value="F:3,4-dihydroxy-2-butanone-4-phosphate synthase activity"/>
    <property type="evidence" value="ECO:0007669"/>
    <property type="project" value="UniProtKB-UniRule"/>
</dbReference>
<evidence type="ECO:0000256" key="18">
    <source>
        <dbReference type="ARBA" id="ARBA00049295"/>
    </source>
</evidence>
<keyword evidence="16 19" id="KW-0511">Multifunctional enzyme</keyword>
<evidence type="ECO:0000256" key="15">
    <source>
        <dbReference type="ARBA" id="ARBA00023239"/>
    </source>
</evidence>
<feature type="region of interest" description="GTP cyclohydrolase II" evidence="19">
    <location>
        <begin position="204"/>
        <end position="403"/>
    </location>
</feature>
<dbReference type="SUPFAM" id="SSF142695">
    <property type="entry name" value="RibA-like"/>
    <property type="match status" value="1"/>
</dbReference>
<feature type="binding site" evidence="19">
    <location>
        <position position="28"/>
    </location>
    <ligand>
        <name>Mg(2+)</name>
        <dbReference type="ChEBI" id="CHEBI:18420"/>
        <label>2</label>
    </ligand>
</feature>
<dbReference type="GO" id="GO:0009231">
    <property type="term" value="P:riboflavin biosynthetic process"/>
    <property type="evidence" value="ECO:0007669"/>
    <property type="project" value="UniProtKB-UniRule"/>
</dbReference>
<evidence type="ECO:0000256" key="10">
    <source>
        <dbReference type="ARBA" id="ARBA00022801"/>
    </source>
</evidence>
<dbReference type="Pfam" id="PF00926">
    <property type="entry name" value="DHBP_synthase"/>
    <property type="match status" value="1"/>
</dbReference>
<evidence type="ECO:0000256" key="3">
    <source>
        <dbReference type="ARBA" id="ARBA00002284"/>
    </source>
</evidence>
<dbReference type="HAMAP" id="MF_00179">
    <property type="entry name" value="RibA"/>
    <property type="match status" value="1"/>
</dbReference>
<feature type="site" description="Essential for DHBP synthase activity" evidence="19">
    <location>
        <position position="166"/>
    </location>
</feature>
<dbReference type="GO" id="GO:0008270">
    <property type="term" value="F:zinc ion binding"/>
    <property type="evidence" value="ECO:0007669"/>
    <property type="project" value="UniProtKB-UniRule"/>
</dbReference>
<evidence type="ECO:0000256" key="14">
    <source>
        <dbReference type="ARBA" id="ARBA00023211"/>
    </source>
</evidence>
<evidence type="ECO:0000256" key="11">
    <source>
        <dbReference type="ARBA" id="ARBA00022833"/>
    </source>
</evidence>
<dbReference type="FunFam" id="3.90.870.10:FF:000001">
    <property type="entry name" value="Riboflavin biosynthesis protein RibBA"/>
    <property type="match status" value="1"/>
</dbReference>
<dbReference type="HAMAP" id="MF_01283">
    <property type="entry name" value="RibBA"/>
    <property type="match status" value="1"/>
</dbReference>
<dbReference type="Pfam" id="PF00925">
    <property type="entry name" value="GTP_cyclohydro2"/>
    <property type="match status" value="1"/>
</dbReference>
<dbReference type="FunFam" id="3.40.50.10990:FF:000001">
    <property type="entry name" value="Riboflavin biosynthesis protein RibBA"/>
    <property type="match status" value="1"/>
</dbReference>
<evidence type="ECO:0000256" key="12">
    <source>
        <dbReference type="ARBA" id="ARBA00022842"/>
    </source>
</evidence>
<dbReference type="PIRSF" id="PIRSF001259">
    <property type="entry name" value="RibA"/>
    <property type="match status" value="1"/>
</dbReference>
<evidence type="ECO:0000313" key="22">
    <source>
        <dbReference type="Proteomes" id="UP000236173"/>
    </source>
</evidence>
<keyword evidence="14 19" id="KW-0464">Manganese</keyword>
<dbReference type="Proteomes" id="UP000236173">
    <property type="component" value="Unassembled WGS sequence"/>
</dbReference>
<feature type="binding site" evidence="19">
    <location>
        <begin position="142"/>
        <end position="146"/>
    </location>
    <ligand>
        <name>D-ribulose 5-phosphate</name>
        <dbReference type="ChEBI" id="CHEBI:58121"/>
    </ligand>
</feature>
<dbReference type="NCBIfam" id="TIGR00506">
    <property type="entry name" value="ribB"/>
    <property type="match status" value="1"/>
</dbReference>
<dbReference type="HAMAP" id="MF_00180">
    <property type="entry name" value="RibB"/>
    <property type="match status" value="1"/>
</dbReference>
<dbReference type="GO" id="GO:0003935">
    <property type="term" value="F:GTP cyclohydrolase II activity"/>
    <property type="evidence" value="ECO:0007669"/>
    <property type="project" value="UniProtKB-UniRule"/>
</dbReference>
<comment type="similarity">
    <text evidence="6 19">In the N-terminal section; belongs to the DHBP synthase family.</text>
</comment>
<comment type="similarity">
    <text evidence="19">In the C-terminal section; belongs to the GTP cyclohydrolase II family.</text>
</comment>
<keyword evidence="12 19" id="KW-0460">Magnesium</keyword>
<evidence type="ECO:0000256" key="9">
    <source>
        <dbReference type="ARBA" id="ARBA00022741"/>
    </source>
</evidence>
<keyword evidence="8 19" id="KW-0479">Metal-binding</keyword>
<feature type="binding site" evidence="19">
    <location>
        <position position="270"/>
    </location>
    <ligand>
        <name>Zn(2+)</name>
        <dbReference type="ChEBI" id="CHEBI:29105"/>
        <note>catalytic</note>
    </ligand>
</feature>
<dbReference type="GO" id="GO:0000287">
    <property type="term" value="F:magnesium ion binding"/>
    <property type="evidence" value="ECO:0007669"/>
    <property type="project" value="UniProtKB-UniRule"/>
</dbReference>
<evidence type="ECO:0000256" key="13">
    <source>
        <dbReference type="ARBA" id="ARBA00023134"/>
    </source>
</evidence>
<comment type="catalytic activity">
    <reaction evidence="1 19">
        <text>D-ribulose 5-phosphate = (2S)-2-hydroxy-3-oxobutyl phosphate + formate + H(+)</text>
        <dbReference type="Rhea" id="RHEA:18457"/>
        <dbReference type="ChEBI" id="CHEBI:15378"/>
        <dbReference type="ChEBI" id="CHEBI:15740"/>
        <dbReference type="ChEBI" id="CHEBI:58121"/>
        <dbReference type="ChEBI" id="CHEBI:58830"/>
        <dbReference type="EC" id="4.1.99.12"/>
    </reaction>
</comment>
<evidence type="ECO:0000256" key="19">
    <source>
        <dbReference type="HAMAP-Rule" id="MF_01283"/>
    </source>
</evidence>